<protein>
    <submittedName>
        <fullName evidence="2">DUF559 domain-containing protein</fullName>
    </submittedName>
</protein>
<dbReference type="Pfam" id="PF04480">
    <property type="entry name" value="DUF559"/>
    <property type="match status" value="1"/>
</dbReference>
<keyword evidence="3" id="KW-1185">Reference proteome</keyword>
<dbReference type="InterPro" id="IPR011335">
    <property type="entry name" value="Restrct_endonuc-II-like"/>
</dbReference>
<name>A0ABS7I172_9MICO</name>
<sequence>MARNVDRLVQWVAAQGGLVHREAAGNAGFPLGVRRAAARCGAIRRVRRDWLATDAAPADLLVAAENGGSLTCVSAARRRGWWMPEGLDDSIHIRLEPHAASPISLVTAHWTQRVSPAPGHGLVESIEDILAHIAVCLSPEDAQIVWNSALQVEKITPTAIRRVRWPHRQARECAERASTQSDSGLETILVVRLGGWGVPMRQQVVLLGRPVDLLIGDRLVIQVDGFAHHSSSAQRSKDVAFDAELTLNGYTVFRFTYAQIMHDWDTVERTIARAIAAGAHLAG</sequence>
<dbReference type="Gene3D" id="3.40.960.10">
    <property type="entry name" value="VSR Endonuclease"/>
    <property type="match status" value="1"/>
</dbReference>
<comment type="caution">
    <text evidence="2">The sequence shown here is derived from an EMBL/GenBank/DDBJ whole genome shotgun (WGS) entry which is preliminary data.</text>
</comment>
<evidence type="ECO:0000313" key="3">
    <source>
        <dbReference type="Proteomes" id="UP000777440"/>
    </source>
</evidence>
<dbReference type="EMBL" id="JAEUAX010000006">
    <property type="protein sequence ID" value="MBW9110537.1"/>
    <property type="molecule type" value="Genomic_DNA"/>
</dbReference>
<gene>
    <name evidence="2" type="ORF">JNB61_12200</name>
</gene>
<dbReference type="SUPFAM" id="SSF52980">
    <property type="entry name" value="Restriction endonuclease-like"/>
    <property type="match status" value="1"/>
</dbReference>
<dbReference type="Proteomes" id="UP000777440">
    <property type="component" value="Unassembled WGS sequence"/>
</dbReference>
<organism evidence="2 3">
    <name type="scientific">Microbacterium ureisolvens</name>
    <dbReference type="NCBI Taxonomy" id="2781186"/>
    <lineage>
        <taxon>Bacteria</taxon>
        <taxon>Bacillati</taxon>
        <taxon>Actinomycetota</taxon>
        <taxon>Actinomycetes</taxon>
        <taxon>Micrococcales</taxon>
        <taxon>Microbacteriaceae</taxon>
        <taxon>Microbacterium</taxon>
    </lineage>
</organism>
<dbReference type="InterPro" id="IPR007569">
    <property type="entry name" value="DUF559"/>
</dbReference>
<accession>A0ABS7I172</accession>
<evidence type="ECO:0000259" key="1">
    <source>
        <dbReference type="Pfam" id="PF04480"/>
    </source>
</evidence>
<feature type="domain" description="DUF559" evidence="1">
    <location>
        <begin position="197"/>
        <end position="275"/>
    </location>
</feature>
<reference evidence="2 3" key="1">
    <citation type="journal article" date="2021" name="MBio">
        <title>Poor Competitiveness of Bradyrhizobium in Pigeon Pea Root Colonization in Indian Soils.</title>
        <authorList>
            <person name="Chalasani D."/>
            <person name="Basu A."/>
            <person name="Pullabhotla S.V.S.R.N."/>
            <person name="Jorrin B."/>
            <person name="Neal A.L."/>
            <person name="Poole P.S."/>
            <person name="Podile A.R."/>
            <person name="Tkacz A."/>
        </authorList>
    </citation>
    <scope>NUCLEOTIDE SEQUENCE [LARGE SCALE GENOMIC DNA]</scope>
    <source>
        <strain evidence="2 3">HU12</strain>
    </source>
</reference>
<evidence type="ECO:0000313" key="2">
    <source>
        <dbReference type="EMBL" id="MBW9110537.1"/>
    </source>
</evidence>
<proteinExistence type="predicted"/>